<keyword evidence="1" id="KW-0812">Transmembrane</keyword>
<evidence type="ECO:0000313" key="3">
    <source>
        <dbReference type="Proteomes" id="UP000652567"/>
    </source>
</evidence>
<protein>
    <submittedName>
        <fullName evidence="2">Uncharacterized protein</fullName>
    </submittedName>
</protein>
<gene>
    <name evidence="2" type="ORF">C4F51_17750</name>
</gene>
<dbReference type="Proteomes" id="UP000652567">
    <property type="component" value="Unassembled WGS sequence"/>
</dbReference>
<name>A0A928YVG9_9GAMM</name>
<comment type="caution">
    <text evidence="2">The sequence shown here is derived from an EMBL/GenBank/DDBJ whole genome shotgun (WGS) entry which is preliminary data.</text>
</comment>
<keyword evidence="1" id="KW-1133">Transmembrane helix</keyword>
<evidence type="ECO:0000313" key="2">
    <source>
        <dbReference type="EMBL" id="MBE8719024.1"/>
    </source>
</evidence>
<organism evidence="2 3">
    <name type="scientific">Cellvibrio polysaccharolyticus</name>
    <dbReference type="NCBI Taxonomy" id="2082724"/>
    <lineage>
        <taxon>Bacteria</taxon>
        <taxon>Pseudomonadati</taxon>
        <taxon>Pseudomonadota</taxon>
        <taxon>Gammaproteobacteria</taxon>
        <taxon>Cellvibrionales</taxon>
        <taxon>Cellvibrionaceae</taxon>
        <taxon>Cellvibrio</taxon>
    </lineage>
</organism>
<feature type="transmembrane region" description="Helical" evidence="1">
    <location>
        <begin position="36"/>
        <end position="57"/>
    </location>
</feature>
<sequence>MAAAAGYGTLPPCLSLSAFIGLKGRLLLTSVKTIPIMLRPLLLSVTLLFTAPAFASLETMGTDFRTMLTNIYIFDEMKKKCPDVAIPKHATRPVIEQQLQRKLGIDNYLNAMRTIMTSDLKNNAVASFEKLWASLEGCEDPGLDRAITRIINVHEQSFTRFEKEPGLKEVPVPLRR</sequence>
<proteinExistence type="predicted"/>
<reference evidence="2" key="1">
    <citation type="submission" date="2018-07" db="EMBL/GenBank/DDBJ databases">
        <title>Genome assembly of strain Ka43.</title>
        <authorList>
            <person name="Kukolya J."/>
            <person name="Nagy I."/>
            <person name="Horvath B."/>
            <person name="Toth A."/>
        </authorList>
    </citation>
    <scope>NUCLEOTIDE SEQUENCE</scope>
    <source>
        <strain evidence="2">KB43</strain>
    </source>
</reference>
<evidence type="ECO:0000256" key="1">
    <source>
        <dbReference type="SAM" id="Phobius"/>
    </source>
</evidence>
<dbReference type="AlphaFoldDB" id="A0A928YVG9"/>
<dbReference type="EMBL" id="PRDL01000001">
    <property type="protein sequence ID" value="MBE8719024.1"/>
    <property type="molecule type" value="Genomic_DNA"/>
</dbReference>
<keyword evidence="1" id="KW-0472">Membrane</keyword>
<accession>A0A928YVG9</accession>
<keyword evidence="3" id="KW-1185">Reference proteome</keyword>